<sequence length="347" mass="38689">MKNWKKYASLLLALVLCLSMTACGKNGSNEEDVINGDETGYEEDVSNGGEISIEDLDGFWYPVDGIGLTTSVLTSIYVDGAAGTWEEYDQYGDPTGNTGDAYTDGTVLTVADVSFLGEVEDVEIPIGDADTLLDDDGEIYWIKGQPDFKEKLGLSNIFGNWYYKGDHTSEYQTVLTLNEDGTYTRSDTEEGTYTFEEMEVSTTDVNTNETTTELRQEVRLSGGFMDAPFYLVNDGQVLVDWAKVNEGEEFYIHESALENGELLRLYQITDGNDYWGEDYTLQFLRENTLYRNYLNGAQDSVSGTWEISGDMITITWDDGETDEAILNPEKPDSLTLNSTGETIAKLF</sequence>
<dbReference type="RefSeq" id="WP_156200249.1">
    <property type="nucleotide sequence ID" value="NZ_JBEPLZ010000039.1"/>
</dbReference>
<protein>
    <recommendedName>
        <fullName evidence="4">Lipocalin-like domain-containing protein</fullName>
    </recommendedName>
</protein>
<evidence type="ECO:0008006" key="4">
    <source>
        <dbReference type="Google" id="ProtNLM"/>
    </source>
</evidence>
<dbReference type="Proteomes" id="UP001549200">
    <property type="component" value="Unassembled WGS sequence"/>
</dbReference>
<evidence type="ECO:0000313" key="2">
    <source>
        <dbReference type="EMBL" id="MET3573782.1"/>
    </source>
</evidence>
<organism evidence="2 3">
    <name type="scientific">Enterocloster citroniae</name>
    <dbReference type="NCBI Taxonomy" id="358743"/>
    <lineage>
        <taxon>Bacteria</taxon>
        <taxon>Bacillati</taxon>
        <taxon>Bacillota</taxon>
        <taxon>Clostridia</taxon>
        <taxon>Lachnospirales</taxon>
        <taxon>Lachnospiraceae</taxon>
        <taxon>Enterocloster</taxon>
    </lineage>
</organism>
<name>A0ABV2G6C4_9FIRM</name>
<evidence type="ECO:0000256" key="1">
    <source>
        <dbReference type="SAM" id="SignalP"/>
    </source>
</evidence>
<dbReference type="EMBL" id="JBEPLZ010000039">
    <property type="protein sequence ID" value="MET3573782.1"/>
    <property type="molecule type" value="Genomic_DNA"/>
</dbReference>
<gene>
    <name evidence="2" type="ORF">ABID13_005450</name>
</gene>
<keyword evidence="3" id="KW-1185">Reference proteome</keyword>
<feature type="chain" id="PRO_5046553961" description="Lipocalin-like domain-containing protein" evidence="1">
    <location>
        <begin position="25"/>
        <end position="347"/>
    </location>
</feature>
<comment type="caution">
    <text evidence="2">The sequence shown here is derived from an EMBL/GenBank/DDBJ whole genome shotgun (WGS) entry which is preliminary data.</text>
</comment>
<reference evidence="2 3" key="1">
    <citation type="submission" date="2024-06" db="EMBL/GenBank/DDBJ databases">
        <title>Genomic Encyclopedia of Type Strains, Phase IV (KMG-IV): sequencing the most valuable type-strain genomes for metagenomic binning, comparative biology and taxonomic classification.</title>
        <authorList>
            <person name="Goeker M."/>
        </authorList>
    </citation>
    <scope>NUCLEOTIDE SEQUENCE [LARGE SCALE GENOMIC DNA]</scope>
    <source>
        <strain evidence="2 3">DSM 19261</strain>
    </source>
</reference>
<dbReference type="GeneID" id="93166656"/>
<feature type="signal peptide" evidence="1">
    <location>
        <begin position="1"/>
        <end position="24"/>
    </location>
</feature>
<keyword evidence="1" id="KW-0732">Signal</keyword>
<accession>A0ABV2G6C4</accession>
<dbReference type="PROSITE" id="PS51257">
    <property type="entry name" value="PROKAR_LIPOPROTEIN"/>
    <property type="match status" value="1"/>
</dbReference>
<evidence type="ECO:0000313" key="3">
    <source>
        <dbReference type="Proteomes" id="UP001549200"/>
    </source>
</evidence>
<proteinExistence type="predicted"/>